<proteinExistence type="predicted"/>
<reference evidence="2 3" key="1">
    <citation type="submission" date="2023-11" db="EMBL/GenBank/DDBJ databases">
        <title>Arctic aerobic anoxygenic photoheterotroph Sediminicoccus rosea KRV36 adapts its photosynthesis to long days of polar summer.</title>
        <authorList>
            <person name="Tomasch J."/>
            <person name="Kopejtka K."/>
            <person name="Bily T."/>
            <person name="Gardiner A.T."/>
            <person name="Gardian Z."/>
            <person name="Shivaramu S."/>
            <person name="Koblizek M."/>
            <person name="Engelhardt F."/>
            <person name="Kaftan D."/>
        </authorList>
    </citation>
    <scope>NUCLEOTIDE SEQUENCE [LARGE SCALE GENOMIC DNA]</scope>
    <source>
        <strain evidence="2 3">R-30</strain>
    </source>
</reference>
<dbReference type="InterPro" id="IPR011051">
    <property type="entry name" value="RmlC_Cupin_sf"/>
</dbReference>
<dbReference type="RefSeq" id="WP_318647978.1">
    <property type="nucleotide sequence ID" value="NZ_CP137852.1"/>
</dbReference>
<evidence type="ECO:0008006" key="4">
    <source>
        <dbReference type="Google" id="ProtNLM"/>
    </source>
</evidence>
<organism evidence="2 3">
    <name type="scientific">Sediminicoccus rosea</name>
    <dbReference type="NCBI Taxonomy" id="1225128"/>
    <lineage>
        <taxon>Bacteria</taxon>
        <taxon>Pseudomonadati</taxon>
        <taxon>Pseudomonadota</taxon>
        <taxon>Alphaproteobacteria</taxon>
        <taxon>Acetobacterales</taxon>
        <taxon>Roseomonadaceae</taxon>
        <taxon>Sediminicoccus</taxon>
    </lineage>
</organism>
<dbReference type="Proteomes" id="UP001305521">
    <property type="component" value="Chromosome"/>
</dbReference>
<evidence type="ECO:0000256" key="1">
    <source>
        <dbReference type="SAM" id="MobiDB-lite"/>
    </source>
</evidence>
<feature type="region of interest" description="Disordered" evidence="1">
    <location>
        <begin position="1"/>
        <end position="21"/>
    </location>
</feature>
<protein>
    <recommendedName>
        <fullName evidence="4">Cupin domain-containing protein</fullName>
    </recommendedName>
</protein>
<dbReference type="SUPFAM" id="SSF51182">
    <property type="entry name" value="RmlC-like cupins"/>
    <property type="match status" value="1"/>
</dbReference>
<dbReference type="EMBL" id="CP137852">
    <property type="protein sequence ID" value="WPB84021.1"/>
    <property type="molecule type" value="Genomic_DNA"/>
</dbReference>
<accession>A0ABZ0PFG5</accession>
<evidence type="ECO:0000313" key="3">
    <source>
        <dbReference type="Proteomes" id="UP001305521"/>
    </source>
</evidence>
<evidence type="ECO:0000313" key="2">
    <source>
        <dbReference type="EMBL" id="WPB84021.1"/>
    </source>
</evidence>
<gene>
    <name evidence="2" type="ORF">R9Z33_18195</name>
</gene>
<name>A0ABZ0PFG5_9PROT</name>
<sequence>MPIAASAEAVRPSRRPVTANGVPIHTTTYIGTNWTNRTADSPPPPAPGTYYPMAFLVEQPPGSVVQSHFHAADQFQVVVAGGGHLGRHPVRPVTVHYTNAHTAYGPITAGEEGLHYFTLRNGYDPGARYVAQEAAALKAVPGRKPWQTTTAPVEPMPTITGPARVEEMLEPRADGLGAWRHILPPGARVTGPDPSAGMGQFWVVTAGSLDGMPPLSLVYVHPEDAARAAEAGAEGAELLILQYPRRATDA</sequence>
<keyword evidence="3" id="KW-1185">Reference proteome</keyword>